<protein>
    <submittedName>
        <fullName evidence="10">Protease</fullName>
    </submittedName>
</protein>
<dbReference type="RefSeq" id="WP_239162896.1">
    <property type="nucleotide sequence ID" value="NZ_BOMV01000051.1"/>
</dbReference>
<dbReference type="EMBL" id="BOMV01000051">
    <property type="protein sequence ID" value="GIE96865.1"/>
    <property type="molecule type" value="Genomic_DNA"/>
</dbReference>
<comment type="similarity">
    <text evidence="2 8">Belongs to the protease inhibitor I16 (SSI) family.</text>
</comment>
<comment type="subunit">
    <text evidence="3">Homodimer.</text>
</comment>
<keyword evidence="6 8" id="KW-0722">Serine protease inhibitor</keyword>
<dbReference type="Gene3D" id="3.30.350.10">
    <property type="entry name" value="Subtilisin inhibitor-like"/>
    <property type="match status" value="1"/>
</dbReference>
<keyword evidence="4" id="KW-0964">Secreted</keyword>
<sequence length="126" mass="13186">MFHIISLVAALAAVPAPGYGDGSSRQPGARLEVSYLADAGHAAAVKLDCEPVGGGHPQGEQACRALDAAGGDPERISPTLNACITIYAPVLAEVRGTWHGTTIAWRHRYGNICEMRRATGGALFDF</sequence>
<feature type="domain" description="Subtilisin inhibitor" evidence="9">
    <location>
        <begin position="41"/>
        <end position="111"/>
    </location>
</feature>
<reference evidence="10" key="1">
    <citation type="submission" date="2021-01" db="EMBL/GenBank/DDBJ databases">
        <title>Whole genome shotgun sequence of Actinoplanes rishiriensis NBRC 108556.</title>
        <authorList>
            <person name="Komaki H."/>
            <person name="Tamura T."/>
        </authorList>
    </citation>
    <scope>NUCLEOTIDE SEQUENCE</scope>
    <source>
        <strain evidence="10">NBRC 108556</strain>
    </source>
</reference>
<dbReference type="GO" id="GO:0005576">
    <property type="term" value="C:extracellular region"/>
    <property type="evidence" value="ECO:0007669"/>
    <property type="project" value="UniProtKB-SubCell"/>
</dbReference>
<dbReference type="GO" id="GO:0004867">
    <property type="term" value="F:serine-type endopeptidase inhibitor activity"/>
    <property type="evidence" value="ECO:0007669"/>
    <property type="project" value="UniProtKB-KW"/>
</dbReference>
<evidence type="ECO:0000313" key="11">
    <source>
        <dbReference type="Proteomes" id="UP000636960"/>
    </source>
</evidence>
<dbReference type="Proteomes" id="UP000636960">
    <property type="component" value="Unassembled WGS sequence"/>
</dbReference>
<evidence type="ECO:0000256" key="4">
    <source>
        <dbReference type="ARBA" id="ARBA00022525"/>
    </source>
</evidence>
<dbReference type="GO" id="GO:0006508">
    <property type="term" value="P:proteolysis"/>
    <property type="evidence" value="ECO:0007669"/>
    <property type="project" value="UniProtKB-KW"/>
</dbReference>
<keyword evidence="10" id="KW-0645">Protease</keyword>
<dbReference type="PRINTS" id="PR00294">
    <property type="entry name" value="SSBTLNINHBTR"/>
</dbReference>
<evidence type="ECO:0000256" key="3">
    <source>
        <dbReference type="ARBA" id="ARBA00011738"/>
    </source>
</evidence>
<dbReference type="Pfam" id="PF00720">
    <property type="entry name" value="SSI"/>
    <property type="match status" value="1"/>
</dbReference>
<gene>
    <name evidence="10" type="ORF">Ari01nite_43300</name>
</gene>
<evidence type="ECO:0000256" key="7">
    <source>
        <dbReference type="ARBA" id="ARBA00023157"/>
    </source>
</evidence>
<evidence type="ECO:0000256" key="2">
    <source>
        <dbReference type="ARBA" id="ARBA00010472"/>
    </source>
</evidence>
<name>A0A919K0L4_9ACTN</name>
<comment type="caution">
    <text evidence="10">The sequence shown here is derived from an EMBL/GenBank/DDBJ whole genome shotgun (WGS) entry which is preliminary data.</text>
</comment>
<evidence type="ECO:0000256" key="8">
    <source>
        <dbReference type="RuleBase" id="RU003471"/>
    </source>
</evidence>
<evidence type="ECO:0000256" key="5">
    <source>
        <dbReference type="ARBA" id="ARBA00022690"/>
    </source>
</evidence>
<organism evidence="10 11">
    <name type="scientific">Paractinoplanes rishiriensis</name>
    <dbReference type="NCBI Taxonomy" id="1050105"/>
    <lineage>
        <taxon>Bacteria</taxon>
        <taxon>Bacillati</taxon>
        <taxon>Actinomycetota</taxon>
        <taxon>Actinomycetes</taxon>
        <taxon>Micromonosporales</taxon>
        <taxon>Micromonosporaceae</taxon>
        <taxon>Paractinoplanes</taxon>
    </lineage>
</organism>
<dbReference type="GO" id="GO:0008233">
    <property type="term" value="F:peptidase activity"/>
    <property type="evidence" value="ECO:0007669"/>
    <property type="project" value="UniProtKB-KW"/>
</dbReference>
<accession>A0A919K0L4</accession>
<dbReference type="InterPro" id="IPR000691">
    <property type="entry name" value="Prot_inh_I16_SSI"/>
</dbReference>
<evidence type="ECO:0000313" key="10">
    <source>
        <dbReference type="EMBL" id="GIE96865.1"/>
    </source>
</evidence>
<keyword evidence="10" id="KW-0378">Hydrolase</keyword>
<comment type="subcellular location">
    <subcellularLocation>
        <location evidence="1">Secreted</location>
    </subcellularLocation>
</comment>
<keyword evidence="5 8" id="KW-0646">Protease inhibitor</keyword>
<proteinExistence type="inferred from homology"/>
<dbReference type="AlphaFoldDB" id="A0A919K0L4"/>
<dbReference type="InterPro" id="IPR036819">
    <property type="entry name" value="Subtilisin_inhibitor-like_sf"/>
</dbReference>
<evidence type="ECO:0000256" key="6">
    <source>
        <dbReference type="ARBA" id="ARBA00022900"/>
    </source>
</evidence>
<dbReference type="SUPFAM" id="SSF55399">
    <property type="entry name" value="Subtilisin inhibitor"/>
    <property type="match status" value="1"/>
</dbReference>
<keyword evidence="7" id="KW-1015">Disulfide bond</keyword>
<evidence type="ECO:0000256" key="1">
    <source>
        <dbReference type="ARBA" id="ARBA00004613"/>
    </source>
</evidence>
<evidence type="ECO:0000259" key="9">
    <source>
        <dbReference type="Pfam" id="PF00720"/>
    </source>
</evidence>
<dbReference type="InterPro" id="IPR023549">
    <property type="entry name" value="Subtilisin_inhibitor"/>
</dbReference>
<keyword evidence="11" id="KW-1185">Reference proteome</keyword>